<dbReference type="Pfam" id="PF13711">
    <property type="entry name" value="DUF4160"/>
    <property type="match status" value="1"/>
</dbReference>
<protein>
    <submittedName>
        <fullName evidence="1">DUF4160 domain-containing protein</fullName>
    </submittedName>
</protein>
<dbReference type="InterPro" id="IPR025427">
    <property type="entry name" value="DUF4160"/>
</dbReference>
<sequence length="78" mass="8943">MPTVLRIDGFRFYFYSHEPNEPPHVHVDKAGASAKLWLDPVALARNTGFKAPDLRTVLGYVVENRETLLEAWHDFFGD</sequence>
<evidence type="ECO:0000313" key="2">
    <source>
        <dbReference type="Proteomes" id="UP000245168"/>
    </source>
</evidence>
<organism evidence="1 2">
    <name type="scientific">Marinicauda salina</name>
    <dbReference type="NCBI Taxonomy" id="2135793"/>
    <lineage>
        <taxon>Bacteria</taxon>
        <taxon>Pseudomonadati</taxon>
        <taxon>Pseudomonadota</taxon>
        <taxon>Alphaproteobacteria</taxon>
        <taxon>Maricaulales</taxon>
        <taxon>Maricaulaceae</taxon>
        <taxon>Marinicauda</taxon>
    </lineage>
</organism>
<dbReference type="Proteomes" id="UP000245168">
    <property type="component" value="Unassembled WGS sequence"/>
</dbReference>
<dbReference type="EMBL" id="QEXV01000001">
    <property type="protein sequence ID" value="PWE18897.1"/>
    <property type="molecule type" value="Genomic_DNA"/>
</dbReference>
<name>A0A2U2BY29_9PROT</name>
<proteinExistence type="predicted"/>
<gene>
    <name evidence="1" type="ORF">DDZ18_04720</name>
</gene>
<evidence type="ECO:0000313" key="1">
    <source>
        <dbReference type="EMBL" id="PWE18897.1"/>
    </source>
</evidence>
<comment type="caution">
    <text evidence="1">The sequence shown here is derived from an EMBL/GenBank/DDBJ whole genome shotgun (WGS) entry which is preliminary data.</text>
</comment>
<accession>A0A2U2BY29</accession>
<keyword evidence="2" id="KW-1185">Reference proteome</keyword>
<dbReference type="AlphaFoldDB" id="A0A2U2BY29"/>
<dbReference type="RefSeq" id="WP_109252171.1">
    <property type="nucleotide sequence ID" value="NZ_QEXV01000001.1"/>
</dbReference>
<dbReference type="OrthoDB" id="122670at2"/>
<reference evidence="2" key="1">
    <citation type="submission" date="2018-05" db="EMBL/GenBank/DDBJ databases">
        <authorList>
            <person name="Liu B.-T."/>
        </authorList>
    </citation>
    <scope>NUCLEOTIDE SEQUENCE [LARGE SCALE GENOMIC DNA]</scope>
    <source>
        <strain evidence="2">WD6-1</strain>
    </source>
</reference>